<organism evidence="1 2">
    <name type="scientific">Cinara cedri</name>
    <dbReference type="NCBI Taxonomy" id="506608"/>
    <lineage>
        <taxon>Eukaryota</taxon>
        <taxon>Metazoa</taxon>
        <taxon>Ecdysozoa</taxon>
        <taxon>Arthropoda</taxon>
        <taxon>Hexapoda</taxon>
        <taxon>Insecta</taxon>
        <taxon>Pterygota</taxon>
        <taxon>Neoptera</taxon>
        <taxon>Paraneoptera</taxon>
        <taxon>Hemiptera</taxon>
        <taxon>Sternorrhyncha</taxon>
        <taxon>Aphidomorpha</taxon>
        <taxon>Aphidoidea</taxon>
        <taxon>Aphididae</taxon>
        <taxon>Lachninae</taxon>
        <taxon>Cinara</taxon>
    </lineage>
</organism>
<evidence type="ECO:0000313" key="2">
    <source>
        <dbReference type="Proteomes" id="UP000325440"/>
    </source>
</evidence>
<sequence>MATENRWVEVFMHFNANDFSHVNFSTTVEYILCLPSSNAPVKRVFFFMNKIWSSEKFSWETLR</sequence>
<protein>
    <submittedName>
        <fullName evidence="1">Uncharacterized protein</fullName>
    </submittedName>
</protein>
<name>A0A5E4MIC7_9HEMI</name>
<dbReference type="Proteomes" id="UP000325440">
    <property type="component" value="Unassembled WGS sequence"/>
</dbReference>
<reference evidence="1 2" key="1">
    <citation type="submission" date="2019-08" db="EMBL/GenBank/DDBJ databases">
        <authorList>
            <person name="Alioto T."/>
            <person name="Alioto T."/>
            <person name="Gomez Garrido J."/>
        </authorList>
    </citation>
    <scope>NUCLEOTIDE SEQUENCE [LARGE SCALE GENOMIC DNA]</scope>
</reference>
<proteinExistence type="predicted"/>
<accession>A0A5E4MIC7</accession>
<dbReference type="EMBL" id="CABPRJ010000949">
    <property type="protein sequence ID" value="VVC31287.1"/>
    <property type="molecule type" value="Genomic_DNA"/>
</dbReference>
<gene>
    <name evidence="1" type="ORF">CINCED_3A008014</name>
</gene>
<keyword evidence="2" id="KW-1185">Reference proteome</keyword>
<dbReference type="OrthoDB" id="6623381at2759"/>
<evidence type="ECO:0000313" key="1">
    <source>
        <dbReference type="EMBL" id="VVC31287.1"/>
    </source>
</evidence>
<dbReference type="AlphaFoldDB" id="A0A5E4MIC7"/>